<dbReference type="InterPro" id="IPR009061">
    <property type="entry name" value="DNA-bd_dom_put_sf"/>
</dbReference>
<dbReference type="EMBL" id="CP037968">
    <property type="protein sequence ID" value="QYZ78629.1"/>
    <property type="molecule type" value="Genomic_DNA"/>
</dbReference>
<keyword evidence="3" id="KW-1185">Reference proteome</keyword>
<evidence type="ECO:0000313" key="3">
    <source>
        <dbReference type="Proteomes" id="UP000826709"/>
    </source>
</evidence>
<dbReference type="Pfam" id="PF12728">
    <property type="entry name" value="HTH_17"/>
    <property type="match status" value="1"/>
</dbReference>
<organism evidence="2 3">
    <name type="scientific">Methanofollis formosanus</name>
    <dbReference type="NCBI Taxonomy" id="299308"/>
    <lineage>
        <taxon>Archaea</taxon>
        <taxon>Methanobacteriati</taxon>
        <taxon>Methanobacteriota</taxon>
        <taxon>Stenosarchaea group</taxon>
        <taxon>Methanomicrobia</taxon>
        <taxon>Methanomicrobiales</taxon>
        <taxon>Methanomicrobiaceae</taxon>
        <taxon>Methanofollis</taxon>
    </lineage>
</organism>
<keyword evidence="2" id="KW-0238">DNA-binding</keyword>
<name>A0A8G1EFZ0_9EURY</name>
<dbReference type="NCBIfam" id="TIGR01764">
    <property type="entry name" value="excise"/>
    <property type="match status" value="1"/>
</dbReference>
<dbReference type="KEGG" id="mfk:E2N92_03915"/>
<dbReference type="InterPro" id="IPR041657">
    <property type="entry name" value="HTH_17"/>
</dbReference>
<dbReference type="SUPFAM" id="SSF46955">
    <property type="entry name" value="Putative DNA-binding domain"/>
    <property type="match status" value="1"/>
</dbReference>
<feature type="domain" description="Helix-turn-helix" evidence="1">
    <location>
        <begin position="5"/>
        <end position="49"/>
    </location>
</feature>
<dbReference type="AlphaFoldDB" id="A0A8G1EFZ0"/>
<dbReference type="InterPro" id="IPR010093">
    <property type="entry name" value="SinI_DNA-bd"/>
</dbReference>
<gene>
    <name evidence="2" type="ORF">E2N92_03915</name>
</gene>
<dbReference type="RefSeq" id="WP_220682391.1">
    <property type="nucleotide sequence ID" value="NZ_CP037968.1"/>
</dbReference>
<sequence length="57" mass="6498">MPEKMYTLDEVAEFLATTPRELRRYISEGKLPAIKIGKSWKVSESTIDKIQSGELVI</sequence>
<reference evidence="2" key="2">
    <citation type="submission" date="2019-03" db="EMBL/GenBank/DDBJ databases">
        <authorList>
            <person name="Chen S.-C."/>
            <person name="Wu S.-Y."/>
            <person name="Lai M.-C."/>
        </authorList>
    </citation>
    <scope>NUCLEOTIDE SEQUENCE</scope>
    <source>
        <strain evidence="2">ML15</strain>
    </source>
</reference>
<accession>A0A8G1EFZ0</accession>
<dbReference type="Proteomes" id="UP000826709">
    <property type="component" value="Chromosome"/>
</dbReference>
<dbReference type="OrthoDB" id="111865at2157"/>
<protein>
    <submittedName>
        <fullName evidence="2">DNA-binding protein</fullName>
    </submittedName>
</protein>
<evidence type="ECO:0000313" key="2">
    <source>
        <dbReference type="EMBL" id="QYZ78629.1"/>
    </source>
</evidence>
<dbReference type="GO" id="GO:0003677">
    <property type="term" value="F:DNA binding"/>
    <property type="evidence" value="ECO:0007669"/>
    <property type="project" value="UniProtKB-KW"/>
</dbReference>
<proteinExistence type="predicted"/>
<reference evidence="2" key="1">
    <citation type="journal article" date="2005" name="Int. J. Syst. Evol. Microbiol.">
        <title>Methanofollis formosanus sp. nov., isolated from a fish pond.</title>
        <authorList>
            <person name="Wu S.Y."/>
            <person name="Chen S.C."/>
            <person name="Lai M.C."/>
        </authorList>
    </citation>
    <scope>NUCLEOTIDE SEQUENCE</scope>
    <source>
        <strain evidence="2">ML15</strain>
    </source>
</reference>
<evidence type="ECO:0000259" key="1">
    <source>
        <dbReference type="Pfam" id="PF12728"/>
    </source>
</evidence>